<protein>
    <submittedName>
        <fullName evidence="8">Putative ABC transport system ATP-binding protein</fullName>
    </submittedName>
</protein>
<evidence type="ECO:0000259" key="7">
    <source>
        <dbReference type="PROSITE" id="PS50893"/>
    </source>
</evidence>
<dbReference type="STRING" id="745368.SAMN02745178_00519"/>
<keyword evidence="9" id="KW-1185">Reference proteome</keyword>
<keyword evidence="5 8" id="KW-0067">ATP-binding</keyword>
<feature type="domain" description="ABC transporter" evidence="7">
    <location>
        <begin position="2"/>
        <end position="250"/>
    </location>
</feature>
<dbReference type="PANTHER" id="PTHR42788">
    <property type="entry name" value="TAURINE IMPORT ATP-BINDING PROTEIN-RELATED"/>
    <property type="match status" value="1"/>
</dbReference>
<comment type="subcellular location">
    <subcellularLocation>
        <location evidence="1">Cell membrane</location>
        <topology evidence="1">Peripheral membrane protein</topology>
    </subcellularLocation>
</comment>
<dbReference type="InterPro" id="IPR017871">
    <property type="entry name" value="ABC_transporter-like_CS"/>
</dbReference>
<gene>
    <name evidence="8" type="ORF">SAMN02745178_00519</name>
</gene>
<dbReference type="GO" id="GO:0005886">
    <property type="term" value="C:plasma membrane"/>
    <property type="evidence" value="ECO:0007669"/>
    <property type="project" value="UniProtKB-SubCell"/>
</dbReference>
<dbReference type="SMART" id="SM00382">
    <property type="entry name" value="AAA"/>
    <property type="match status" value="1"/>
</dbReference>
<evidence type="ECO:0000256" key="6">
    <source>
        <dbReference type="ARBA" id="ARBA00023136"/>
    </source>
</evidence>
<dbReference type="PANTHER" id="PTHR42788:SF7">
    <property type="entry name" value="NITRATE ABC TRANSPORTER ATP-BINDING PROTEIN"/>
    <property type="match status" value="1"/>
</dbReference>
<evidence type="ECO:0000256" key="3">
    <source>
        <dbReference type="ARBA" id="ARBA00022475"/>
    </source>
</evidence>
<evidence type="ECO:0000256" key="4">
    <source>
        <dbReference type="ARBA" id="ARBA00022741"/>
    </source>
</evidence>
<proteinExistence type="predicted"/>
<dbReference type="GO" id="GO:0005524">
    <property type="term" value="F:ATP binding"/>
    <property type="evidence" value="ECO:0007669"/>
    <property type="project" value="UniProtKB-KW"/>
</dbReference>
<dbReference type="PROSITE" id="PS50893">
    <property type="entry name" value="ABC_TRANSPORTER_2"/>
    <property type="match status" value="1"/>
</dbReference>
<keyword evidence="6" id="KW-0472">Membrane</keyword>
<evidence type="ECO:0000256" key="5">
    <source>
        <dbReference type="ARBA" id="ARBA00022840"/>
    </source>
</evidence>
<dbReference type="AlphaFoldDB" id="A0A1T4WFV4"/>
<dbReference type="InterPro" id="IPR003593">
    <property type="entry name" value="AAA+_ATPase"/>
</dbReference>
<dbReference type="InterPro" id="IPR003439">
    <property type="entry name" value="ABC_transporter-like_ATP-bd"/>
</dbReference>
<evidence type="ECO:0000313" key="8">
    <source>
        <dbReference type="EMBL" id="SKA76039.1"/>
    </source>
</evidence>
<dbReference type="SUPFAM" id="SSF52540">
    <property type="entry name" value="P-loop containing nucleoside triphosphate hydrolases"/>
    <property type="match status" value="1"/>
</dbReference>
<evidence type="ECO:0000256" key="2">
    <source>
        <dbReference type="ARBA" id="ARBA00022448"/>
    </source>
</evidence>
<dbReference type="EMBL" id="FUYF01000002">
    <property type="protein sequence ID" value="SKA76039.1"/>
    <property type="molecule type" value="Genomic_DNA"/>
</dbReference>
<organism evidence="8 9">
    <name type="scientific">Gemmiger formicilis</name>
    <dbReference type="NCBI Taxonomy" id="745368"/>
    <lineage>
        <taxon>Bacteria</taxon>
        <taxon>Bacillati</taxon>
        <taxon>Bacillota</taxon>
        <taxon>Clostridia</taxon>
        <taxon>Eubacteriales</taxon>
        <taxon>Gemmiger</taxon>
    </lineage>
</organism>
<reference evidence="8 9" key="1">
    <citation type="submission" date="2017-02" db="EMBL/GenBank/DDBJ databases">
        <authorList>
            <person name="Peterson S.W."/>
        </authorList>
    </citation>
    <scope>NUCLEOTIDE SEQUENCE [LARGE SCALE GENOMIC DNA]</scope>
    <source>
        <strain evidence="8 9">ATCC 27749</strain>
    </source>
</reference>
<dbReference type="Pfam" id="PF00005">
    <property type="entry name" value="ABC_tran"/>
    <property type="match status" value="1"/>
</dbReference>
<dbReference type="PROSITE" id="PS00211">
    <property type="entry name" value="ABC_TRANSPORTER_1"/>
    <property type="match status" value="1"/>
</dbReference>
<dbReference type="Gene3D" id="3.40.50.300">
    <property type="entry name" value="P-loop containing nucleotide triphosphate hydrolases"/>
    <property type="match status" value="1"/>
</dbReference>
<dbReference type="InterPro" id="IPR027417">
    <property type="entry name" value="P-loop_NTPase"/>
</dbReference>
<keyword evidence="4" id="KW-0547">Nucleotide-binding</keyword>
<name>A0A1T4WFV4_9FIRM</name>
<dbReference type="OrthoDB" id="9776369at2"/>
<dbReference type="RefSeq" id="WP_078783532.1">
    <property type="nucleotide sequence ID" value="NZ_FUYF01000002.1"/>
</dbReference>
<evidence type="ECO:0000313" key="9">
    <source>
        <dbReference type="Proteomes" id="UP000190286"/>
    </source>
</evidence>
<accession>A0A1T4WFV4</accession>
<evidence type="ECO:0000256" key="1">
    <source>
        <dbReference type="ARBA" id="ARBA00004202"/>
    </source>
</evidence>
<dbReference type="Proteomes" id="UP000190286">
    <property type="component" value="Unassembled WGS sequence"/>
</dbReference>
<dbReference type="GeneID" id="93337011"/>
<dbReference type="GO" id="GO:0016887">
    <property type="term" value="F:ATP hydrolysis activity"/>
    <property type="evidence" value="ECO:0007669"/>
    <property type="project" value="InterPro"/>
</dbReference>
<sequence>MLDLKNIGKTFNPGTVNEKVALENVNLHLDDGDFATIVGSNGAGKSTLFNAIAGEFIADTGMITLDGRDITFLPDFKRSKAIGRMFQDPLRGTAPHMTIEENLALAFLRASGHTSAFSRINKKDRELFAEKLSALGLGLEDRMKQPVGLLSGGQRQALTLLMATLVTPKLLLLDEHTAALDPGTADKVLELTKKIVAENHLTCLMITHNMHDALTLGNRTLMMDHGHIVLDISGGERAHTTVDGLLDRFAENVGHALDNDRILLSKEK</sequence>
<keyword evidence="3" id="KW-1003">Cell membrane</keyword>
<keyword evidence="2" id="KW-0813">Transport</keyword>
<dbReference type="InterPro" id="IPR050166">
    <property type="entry name" value="ABC_transporter_ATP-bind"/>
</dbReference>